<dbReference type="Pfam" id="PF06475">
    <property type="entry name" value="Glycolipid_bind"/>
    <property type="match status" value="1"/>
</dbReference>
<accession>A0ABQ4E8L4</accession>
<evidence type="ECO:0000313" key="2">
    <source>
        <dbReference type="Proteomes" id="UP000646749"/>
    </source>
</evidence>
<protein>
    <recommendedName>
        <fullName evidence="3">Glycolipid-binding domain-containing protein</fullName>
    </recommendedName>
</protein>
<evidence type="ECO:0008006" key="3">
    <source>
        <dbReference type="Google" id="ProtNLM"/>
    </source>
</evidence>
<dbReference type="EMBL" id="BONW01000032">
    <property type="protein sequence ID" value="GIG91043.1"/>
    <property type="molecule type" value="Genomic_DNA"/>
</dbReference>
<proteinExistence type="predicted"/>
<evidence type="ECO:0000313" key="1">
    <source>
        <dbReference type="EMBL" id="GIG91043.1"/>
    </source>
</evidence>
<name>A0ABQ4E8L4_9ACTN</name>
<organism evidence="1 2">
    <name type="scientific">Plantactinospora endophytica</name>
    <dbReference type="NCBI Taxonomy" id="673535"/>
    <lineage>
        <taxon>Bacteria</taxon>
        <taxon>Bacillati</taxon>
        <taxon>Actinomycetota</taxon>
        <taxon>Actinomycetes</taxon>
        <taxon>Micromonosporales</taxon>
        <taxon>Micromonosporaceae</taxon>
        <taxon>Plantactinospora</taxon>
    </lineage>
</organism>
<sequence>MDMSTTPKTLFWNRTDVPGADHALAVDRRGLTARGTALAVDPIAFTCRYELRTDEHWAAEGLEVSCEGAGWLRTLRLERAAGRWRASTAEQGDLDAALAAAGQPAAGLPGTEEPERLADALDVDLSASPLFNTLPVRRLGLQGATPGSAHPIVAVWVLVPSLQVVAAEQTYTVLEDGNVRFSSEGFTADLTLDSDGYVLHYPGLAQRH</sequence>
<dbReference type="SUPFAM" id="SSF159275">
    <property type="entry name" value="PA1994-like"/>
    <property type="match status" value="1"/>
</dbReference>
<comment type="caution">
    <text evidence="1">The sequence shown here is derived from an EMBL/GenBank/DDBJ whole genome shotgun (WGS) entry which is preliminary data.</text>
</comment>
<dbReference type="Proteomes" id="UP000646749">
    <property type="component" value="Unassembled WGS sequence"/>
</dbReference>
<reference evidence="1 2" key="1">
    <citation type="submission" date="2021-01" db="EMBL/GenBank/DDBJ databases">
        <title>Whole genome shotgun sequence of Plantactinospora endophytica NBRC 110450.</title>
        <authorList>
            <person name="Komaki H."/>
            <person name="Tamura T."/>
        </authorList>
    </citation>
    <scope>NUCLEOTIDE SEQUENCE [LARGE SCALE GENOMIC DNA]</scope>
    <source>
        <strain evidence="1 2">NBRC 110450</strain>
    </source>
</reference>
<keyword evidence="2" id="KW-1185">Reference proteome</keyword>
<dbReference type="InterPro" id="IPR009467">
    <property type="entry name" value="Glycolipid-bd_prot_put"/>
</dbReference>
<gene>
    <name evidence="1" type="ORF">Pen02_59790</name>
</gene>